<protein>
    <submittedName>
        <fullName evidence="9">Anaerobic sulfatase maturase</fullName>
    </submittedName>
</protein>
<gene>
    <name evidence="9" type="ORF">JD854_RS02640</name>
</gene>
<evidence type="ECO:0000313" key="9">
    <source>
        <dbReference type="EMBL" id="HCD1253961.1"/>
    </source>
</evidence>
<comment type="cofactor">
    <cofactor evidence="1">
        <name>[4Fe-4S] cluster</name>
        <dbReference type="ChEBI" id="CHEBI:49883"/>
    </cofactor>
</comment>
<keyword evidence="5" id="KW-0408">Iron</keyword>
<dbReference type="PANTHER" id="PTHR43273">
    <property type="entry name" value="ANAEROBIC SULFATASE-MATURATING ENZYME HOMOLOG ASLB-RELATED"/>
    <property type="match status" value="1"/>
</dbReference>
<dbReference type="InterPro" id="IPR047207">
    <property type="entry name" value="SPASM_anSME"/>
</dbReference>
<dbReference type="CDD" id="cd21120">
    <property type="entry name" value="SPASM_anSME"/>
    <property type="match status" value="1"/>
</dbReference>
<dbReference type="GO" id="GO:0051539">
    <property type="term" value="F:4 iron, 4 sulfur cluster binding"/>
    <property type="evidence" value="ECO:0007669"/>
    <property type="project" value="UniProtKB-KW"/>
</dbReference>
<dbReference type="InterPro" id="IPR023867">
    <property type="entry name" value="Sulphatase_maturase_rSAM"/>
</dbReference>
<dbReference type="EMBL" id="DACYAJ020000002">
    <property type="protein sequence ID" value="HCD1253961.1"/>
    <property type="molecule type" value="Genomic_DNA"/>
</dbReference>
<dbReference type="Pfam" id="PF13186">
    <property type="entry name" value="SPASM"/>
    <property type="match status" value="1"/>
</dbReference>
<dbReference type="SFLD" id="SFLDS00029">
    <property type="entry name" value="Radical_SAM"/>
    <property type="match status" value="1"/>
</dbReference>
<reference evidence="9" key="2">
    <citation type="submission" date="2022-05" db="EMBL/GenBank/DDBJ databases">
        <authorList>
            <consortium name="NCBI Pathogen Detection Project"/>
        </authorList>
    </citation>
    <scope>NUCLEOTIDE SEQUENCE</scope>
    <source>
        <strain evidence="9">CAV1698</strain>
    </source>
</reference>
<dbReference type="PANTHER" id="PTHR43273:SF3">
    <property type="entry name" value="ANAEROBIC SULFATASE-MATURATING ENZYME HOMOLOG ASLB-RELATED"/>
    <property type="match status" value="1"/>
</dbReference>
<dbReference type="InterPro" id="IPR034491">
    <property type="entry name" value="Anaerob_Ser_sulfatase-maturase"/>
</dbReference>
<feature type="domain" description="Radical SAM core" evidence="8">
    <location>
        <begin position="1"/>
        <end position="225"/>
    </location>
</feature>
<dbReference type="InterPro" id="IPR058240">
    <property type="entry name" value="rSAM_sf"/>
</dbReference>
<dbReference type="SUPFAM" id="SSF102114">
    <property type="entry name" value="Radical SAM enzymes"/>
    <property type="match status" value="1"/>
</dbReference>
<evidence type="ECO:0000259" key="8">
    <source>
        <dbReference type="PROSITE" id="PS51918"/>
    </source>
</evidence>
<comment type="caution">
    <text evidence="9">The sequence shown here is derived from an EMBL/GenBank/DDBJ whole genome shotgun (WGS) entry which is preliminary data.</text>
</comment>
<evidence type="ECO:0000256" key="3">
    <source>
        <dbReference type="ARBA" id="ARBA00022691"/>
    </source>
</evidence>
<dbReference type="SFLD" id="SFLDF00285">
    <property type="entry name" value="anaerobic_Ser-type_sulfatase-m"/>
    <property type="match status" value="1"/>
</dbReference>
<dbReference type="InterPro" id="IPR023885">
    <property type="entry name" value="4Fe4S-binding_SPASM_dom"/>
</dbReference>
<dbReference type="PROSITE" id="PS51918">
    <property type="entry name" value="RADICAL_SAM"/>
    <property type="match status" value="1"/>
</dbReference>
<evidence type="ECO:0000256" key="5">
    <source>
        <dbReference type="ARBA" id="ARBA00023004"/>
    </source>
</evidence>
<proteinExistence type="inferred from homology"/>
<dbReference type="SFLD" id="SFLDG01384">
    <property type="entry name" value="thioether_bond_formation_requi"/>
    <property type="match status" value="1"/>
</dbReference>
<keyword evidence="3" id="KW-0949">S-adenosyl-L-methionine</keyword>
<dbReference type="InterPro" id="IPR013785">
    <property type="entry name" value="Aldolase_TIM"/>
</dbReference>
<dbReference type="GO" id="GO:0046872">
    <property type="term" value="F:metal ion binding"/>
    <property type="evidence" value="ECO:0007669"/>
    <property type="project" value="UniProtKB-KW"/>
</dbReference>
<dbReference type="InterPro" id="IPR007197">
    <property type="entry name" value="rSAM"/>
</dbReference>
<dbReference type="GO" id="GO:0016491">
    <property type="term" value="F:oxidoreductase activity"/>
    <property type="evidence" value="ECO:0007669"/>
    <property type="project" value="InterPro"/>
</dbReference>
<dbReference type="AlphaFoldDB" id="A0A9C7QGY1"/>
<evidence type="ECO:0000256" key="7">
    <source>
        <dbReference type="ARBA" id="ARBA00023601"/>
    </source>
</evidence>
<evidence type="ECO:0000313" key="10">
    <source>
        <dbReference type="Proteomes" id="UP000862426"/>
    </source>
</evidence>
<evidence type="ECO:0000256" key="2">
    <source>
        <dbReference type="ARBA" id="ARBA00022485"/>
    </source>
</evidence>
<evidence type="ECO:0000256" key="4">
    <source>
        <dbReference type="ARBA" id="ARBA00022723"/>
    </source>
</evidence>
<dbReference type="NCBIfam" id="TIGR04085">
    <property type="entry name" value="rSAM_more_4Fe4S"/>
    <property type="match status" value="1"/>
</dbReference>
<dbReference type="Proteomes" id="UP000862426">
    <property type="component" value="Unassembled WGS sequence"/>
</dbReference>
<dbReference type="NCBIfam" id="TIGR03942">
    <property type="entry name" value="sulfatase_rSAM"/>
    <property type="match status" value="1"/>
</dbReference>
<reference evidence="9" key="1">
    <citation type="journal article" date="2018" name="Genome Biol.">
        <title>SKESA: strategic k-mer extension for scrupulous assemblies.</title>
        <authorList>
            <person name="Souvorov A."/>
            <person name="Agarwala R."/>
            <person name="Lipman D.J."/>
        </authorList>
    </citation>
    <scope>NUCLEOTIDE SEQUENCE</scope>
    <source>
        <strain evidence="9">CAV1698</strain>
    </source>
</reference>
<evidence type="ECO:0000256" key="6">
    <source>
        <dbReference type="ARBA" id="ARBA00023014"/>
    </source>
</evidence>
<dbReference type="Gene3D" id="3.20.20.70">
    <property type="entry name" value="Aldolase class I"/>
    <property type="match status" value="1"/>
</dbReference>
<comment type="similarity">
    <text evidence="7">Belongs to the radical SAM superfamily. Anaerobic sulfatase-maturating enzyme family.</text>
</comment>
<keyword evidence="2" id="KW-0004">4Fe-4S</keyword>
<sequence length="380" mass="43016">MKSCHVMVKPTGAQCNLGCDYCFYLDKAHLYPDRRDRCMDDETLKRLVRQQIAAQDTEEVIFTWQGGEPTLAGLDFFRRAVALQQELAQGKTIINTFQTNGILLDDAWCQFFQQQQFLIGISIDGDAALHDVFRKTVSGKPTHQRVEKAVKLLQQYEVAFNTLTVVNAVNSEHPLRVYEYLKHLGSRHMQFIPLLETSPDSATTRSVSPAALGTFLKTIFYQWVRLDIGIIEVPIFEHAFAAWCGLPALTCVFAPSCGSAFALEQNGDLYQCDHFVNPQHLLGNLHQQTIRQMLDSDKNQQFGHARQPQAPECIACKYRFACYGGCPKDRVALSSRGLAELNAFCAGYRAFFGFVEPYMLMMKSLWEQGYAPSDIRHYLG</sequence>
<name>A0A9C7QGY1_CITAM</name>
<organism evidence="9 10">
    <name type="scientific">Citrobacter amalonaticus</name>
    <dbReference type="NCBI Taxonomy" id="35703"/>
    <lineage>
        <taxon>Bacteria</taxon>
        <taxon>Pseudomonadati</taxon>
        <taxon>Pseudomonadota</taxon>
        <taxon>Gammaproteobacteria</taxon>
        <taxon>Enterobacterales</taxon>
        <taxon>Enterobacteriaceae</taxon>
        <taxon>Citrobacter</taxon>
    </lineage>
</organism>
<dbReference type="SFLD" id="SFLDG01386">
    <property type="entry name" value="main_SPASM_domain-containing"/>
    <property type="match status" value="1"/>
</dbReference>
<accession>A0A9C7QGY1</accession>
<keyword evidence="4" id="KW-0479">Metal-binding</keyword>
<dbReference type="SFLD" id="SFLDG01072">
    <property type="entry name" value="dehydrogenase_like"/>
    <property type="match status" value="1"/>
</dbReference>
<dbReference type="CDD" id="cd01335">
    <property type="entry name" value="Radical_SAM"/>
    <property type="match status" value="1"/>
</dbReference>
<evidence type="ECO:0000256" key="1">
    <source>
        <dbReference type="ARBA" id="ARBA00001966"/>
    </source>
</evidence>
<keyword evidence="6" id="KW-0411">Iron-sulfur</keyword>
<dbReference type="SFLD" id="SFLDG01067">
    <property type="entry name" value="SPASM/twitch_domain_containing"/>
    <property type="match status" value="1"/>
</dbReference>
<dbReference type="Pfam" id="PF04055">
    <property type="entry name" value="Radical_SAM"/>
    <property type="match status" value="1"/>
</dbReference>